<dbReference type="CDD" id="cd07713">
    <property type="entry name" value="DHPS-like_MBL-fold"/>
    <property type="match status" value="1"/>
</dbReference>
<protein>
    <submittedName>
        <fullName evidence="2">7,8-dihydropterin-6-yl-methyl-4-(Beta-D-ribofuranosyl)aminobenzene 5'-phosphate synthase</fullName>
    </submittedName>
</protein>
<dbReference type="InterPro" id="IPR052926">
    <property type="entry name" value="Metallo-beta-lactamase_dom"/>
</dbReference>
<organism evidence="2 3">
    <name type="scientific">Succinivibrio dextrinosolvens DSM 3072</name>
    <dbReference type="NCBI Taxonomy" id="1123324"/>
    <lineage>
        <taxon>Bacteria</taxon>
        <taxon>Pseudomonadati</taxon>
        <taxon>Pseudomonadota</taxon>
        <taxon>Gammaproteobacteria</taxon>
        <taxon>Aeromonadales</taxon>
        <taxon>Succinivibrionaceae</taxon>
        <taxon>Succinivibrio</taxon>
    </lineage>
</organism>
<dbReference type="Pfam" id="PF00753">
    <property type="entry name" value="Lactamase_B"/>
    <property type="match status" value="1"/>
</dbReference>
<keyword evidence="3" id="KW-1185">Reference proteome</keyword>
<dbReference type="InterPro" id="IPR036866">
    <property type="entry name" value="RibonucZ/Hydroxyglut_hydro"/>
</dbReference>
<dbReference type="InterPro" id="IPR041712">
    <property type="entry name" value="DHPS-like_MBL-fold"/>
</dbReference>
<dbReference type="Proteomes" id="UP000242432">
    <property type="component" value="Unassembled WGS sequence"/>
</dbReference>
<reference evidence="3" key="1">
    <citation type="submission" date="2017-02" db="EMBL/GenBank/DDBJ databases">
        <authorList>
            <person name="Varghese N."/>
            <person name="Submissions S."/>
        </authorList>
    </citation>
    <scope>NUCLEOTIDE SEQUENCE [LARGE SCALE GENOMIC DNA]</scope>
    <source>
        <strain evidence="3">DSM 3072</strain>
    </source>
</reference>
<dbReference type="Gene3D" id="3.60.15.10">
    <property type="entry name" value="Ribonuclease Z/Hydroxyacylglutathione hydrolase-like"/>
    <property type="match status" value="1"/>
</dbReference>
<dbReference type="GO" id="GO:0016740">
    <property type="term" value="F:transferase activity"/>
    <property type="evidence" value="ECO:0007669"/>
    <property type="project" value="TreeGrafter"/>
</dbReference>
<dbReference type="EMBL" id="FUXX01000015">
    <property type="protein sequence ID" value="SKA61637.1"/>
    <property type="molecule type" value="Genomic_DNA"/>
</dbReference>
<dbReference type="RefSeq" id="WP_078928618.1">
    <property type="nucleotide sequence ID" value="NZ_FUXX01000015.1"/>
</dbReference>
<gene>
    <name evidence="2" type="ORF">SAMN02745213_01118</name>
</gene>
<feature type="domain" description="Metallo-beta-lactamase" evidence="1">
    <location>
        <begin position="21"/>
        <end position="78"/>
    </location>
</feature>
<dbReference type="PANTHER" id="PTHR13754:SF18">
    <property type="entry name" value="7,8-DIHYDROPTERIN-6-METHYL-4-(BETA-D-RIBOFURANOSYL)-AMINOBENZENE-5'-PHOSPHATE SYNTHASE"/>
    <property type="match status" value="1"/>
</dbReference>
<evidence type="ECO:0000313" key="3">
    <source>
        <dbReference type="Proteomes" id="UP000242432"/>
    </source>
</evidence>
<proteinExistence type="predicted"/>
<name>A0A1T4V9P2_9GAMM</name>
<dbReference type="AlphaFoldDB" id="A0A1T4V9P2"/>
<dbReference type="SUPFAM" id="SSF56281">
    <property type="entry name" value="Metallo-hydrolase/oxidoreductase"/>
    <property type="match status" value="1"/>
</dbReference>
<accession>A0A1T4V9P2</accession>
<dbReference type="InterPro" id="IPR001279">
    <property type="entry name" value="Metallo-B-lactamas"/>
</dbReference>
<evidence type="ECO:0000259" key="1">
    <source>
        <dbReference type="Pfam" id="PF00753"/>
    </source>
</evidence>
<evidence type="ECO:0000313" key="2">
    <source>
        <dbReference type="EMBL" id="SKA61637.1"/>
    </source>
</evidence>
<sequence>MKLTVLCDNNTYIDQYYLGEPALCFYIEDDNRRILLDTGYSDVFMNNASLMNIDLNQLTDIVISHGHNDHTRGLKFLLPVLKKEMLFTCHPQCFNQKYDGNEYIGAPFSKEQLSSFVNYRETANPVCITSRLVYLGQIPRKTDFEAKNPIGCEVVDGELQPDYLLDDSALVYKSEKGLFVITGCSHSGICNIIEYAKSVCDDDRIIGCIGGFHIFDDEVQIQKTLDYFCRNNIQKLYPCHCVSLKAKCEFMKSLNVEEVGVGLKIEVL</sequence>
<dbReference type="PANTHER" id="PTHR13754">
    <property type="entry name" value="METALLO-BETA-LACTAMASE SUPERFAMILY PROTEIN"/>
    <property type="match status" value="1"/>
</dbReference>